<dbReference type="Pfam" id="PF01050">
    <property type="entry name" value="MannoseP_isomer"/>
    <property type="match status" value="1"/>
</dbReference>
<dbReference type="Proteomes" id="UP000054693">
    <property type="component" value="Unassembled WGS sequence"/>
</dbReference>
<accession>A0A0W0ZP89</accession>
<evidence type="ECO:0000259" key="1">
    <source>
        <dbReference type="Pfam" id="PF01050"/>
    </source>
</evidence>
<dbReference type="GO" id="GO:0005976">
    <property type="term" value="P:polysaccharide metabolic process"/>
    <property type="evidence" value="ECO:0007669"/>
    <property type="project" value="InterPro"/>
</dbReference>
<sequence>MPKLGEAIWNALGYEQCPALALNSPFQITYFQVLPNNETSLAYHQEEIWIVLNGSGVLTYEGTAHRLNAHDIFYFASLKKHQIHNPMQIPLIICSIYWESGTQNNIR</sequence>
<dbReference type="EMBL" id="LNZA01000012">
    <property type="protein sequence ID" value="KTD70884.1"/>
    <property type="molecule type" value="Genomic_DNA"/>
</dbReference>
<keyword evidence="3" id="KW-1185">Reference proteome</keyword>
<dbReference type="InterPro" id="IPR001538">
    <property type="entry name" value="Man6P_isomerase-2_C"/>
</dbReference>
<dbReference type="RefSeq" id="WP_058522089.1">
    <property type="nucleotide sequence ID" value="NZ_CAAAIP010000004.1"/>
</dbReference>
<gene>
    <name evidence="2" type="ORF">Ltuc_2895</name>
</gene>
<dbReference type="GO" id="GO:0016779">
    <property type="term" value="F:nucleotidyltransferase activity"/>
    <property type="evidence" value="ECO:0007669"/>
    <property type="project" value="InterPro"/>
</dbReference>
<keyword evidence="2" id="KW-0413">Isomerase</keyword>
<dbReference type="InterPro" id="IPR011051">
    <property type="entry name" value="RmlC_Cupin_sf"/>
</dbReference>
<organism evidence="2 3">
    <name type="scientific">Legionella tucsonensis</name>
    <dbReference type="NCBI Taxonomy" id="40335"/>
    <lineage>
        <taxon>Bacteria</taxon>
        <taxon>Pseudomonadati</taxon>
        <taxon>Pseudomonadota</taxon>
        <taxon>Gammaproteobacteria</taxon>
        <taxon>Legionellales</taxon>
        <taxon>Legionellaceae</taxon>
        <taxon>Legionella</taxon>
    </lineage>
</organism>
<dbReference type="SUPFAM" id="SSF51182">
    <property type="entry name" value="RmlC-like cupins"/>
    <property type="match status" value="1"/>
</dbReference>
<dbReference type="Gene3D" id="2.60.120.10">
    <property type="entry name" value="Jelly Rolls"/>
    <property type="match status" value="1"/>
</dbReference>
<dbReference type="GO" id="GO:0016853">
    <property type="term" value="F:isomerase activity"/>
    <property type="evidence" value="ECO:0007669"/>
    <property type="project" value="UniProtKB-KW"/>
</dbReference>
<protein>
    <submittedName>
        <fullName evidence="2">Mannose-6-phosphate isomerase</fullName>
    </submittedName>
</protein>
<name>A0A0W0ZP89_9GAMM</name>
<proteinExistence type="predicted"/>
<evidence type="ECO:0000313" key="3">
    <source>
        <dbReference type="Proteomes" id="UP000054693"/>
    </source>
</evidence>
<reference evidence="2 3" key="1">
    <citation type="submission" date="2015-11" db="EMBL/GenBank/DDBJ databases">
        <title>Genomic analysis of 38 Legionella species identifies large and diverse effector repertoires.</title>
        <authorList>
            <person name="Burstein D."/>
            <person name="Amaro F."/>
            <person name="Zusman T."/>
            <person name="Lifshitz Z."/>
            <person name="Cohen O."/>
            <person name="Gilbert J.A."/>
            <person name="Pupko T."/>
            <person name="Shuman H.A."/>
            <person name="Segal G."/>
        </authorList>
    </citation>
    <scope>NUCLEOTIDE SEQUENCE [LARGE SCALE GENOMIC DNA]</scope>
    <source>
        <strain evidence="2 3">ATCC 49180</strain>
    </source>
</reference>
<dbReference type="AlphaFoldDB" id="A0A0W0ZP89"/>
<evidence type="ECO:0000313" key="2">
    <source>
        <dbReference type="EMBL" id="KTD70884.1"/>
    </source>
</evidence>
<dbReference type="PATRIC" id="fig|40335.7.peg.3097"/>
<comment type="caution">
    <text evidence="2">The sequence shown here is derived from an EMBL/GenBank/DDBJ whole genome shotgun (WGS) entry which is preliminary data.</text>
</comment>
<feature type="domain" description="Mannose-6-phosphate isomerase type II C-terminal" evidence="1">
    <location>
        <begin position="20"/>
        <end position="96"/>
    </location>
</feature>
<dbReference type="InterPro" id="IPR014710">
    <property type="entry name" value="RmlC-like_jellyroll"/>
</dbReference>
<dbReference type="OrthoDB" id="9004158at2"/>